<sequence>MAKPSVDYQISLGALLIDELLRTLPFHPDYKADEKKSPKENSMIPLHHTIKKIWDSLYELFGTERIYSGGQGIVHSSWQRCGIYANLPVDPNIWEELAMILDWQNINVILDAGAGRAFFTALLKYSLKSNYKIFAYDILDIDSPFMNVYKFNELEQRLLLKSTRRNCLLILLWPEYRSLMAEATLRRFKGDNVLIASNNFSPGRASCATPQFFRKLKNKWQPLRVWQLHSTDITDNVLVWFTKKLIY</sequence>
<accession>A0A3G5A4H1</accession>
<organism evidence="1">
    <name type="scientific">Harvfovirus sp</name>
    <dbReference type="NCBI Taxonomy" id="2487768"/>
    <lineage>
        <taxon>Viruses</taxon>
        <taxon>Varidnaviria</taxon>
        <taxon>Bamfordvirae</taxon>
        <taxon>Nucleocytoviricota</taxon>
        <taxon>Megaviricetes</taxon>
        <taxon>Imitervirales</taxon>
        <taxon>Mimiviridae</taxon>
        <taxon>Klosneuvirinae</taxon>
    </lineage>
</organism>
<evidence type="ECO:0000313" key="1">
    <source>
        <dbReference type="EMBL" id="AYV80723.1"/>
    </source>
</evidence>
<protein>
    <submittedName>
        <fullName evidence="1">Uncharacterized protein</fullName>
    </submittedName>
</protein>
<gene>
    <name evidence="1" type="ORF">Harvfovirus5_27</name>
</gene>
<dbReference type="EMBL" id="MK072247">
    <property type="protein sequence ID" value="AYV80723.1"/>
    <property type="molecule type" value="Genomic_DNA"/>
</dbReference>
<reference evidence="1" key="1">
    <citation type="submission" date="2018-10" db="EMBL/GenBank/DDBJ databases">
        <title>Hidden diversity of soil giant viruses.</title>
        <authorList>
            <person name="Schulz F."/>
            <person name="Alteio L."/>
            <person name="Goudeau D."/>
            <person name="Ryan E.M."/>
            <person name="Malmstrom R.R."/>
            <person name="Blanchard J."/>
            <person name="Woyke T."/>
        </authorList>
    </citation>
    <scope>NUCLEOTIDE SEQUENCE</scope>
    <source>
        <strain evidence="1">HAV1</strain>
    </source>
</reference>
<name>A0A3G5A4H1_9VIRU</name>
<proteinExistence type="predicted"/>